<keyword evidence="4" id="KW-1185">Reference proteome</keyword>
<comment type="caution">
    <text evidence="3">The sequence shown here is derived from an EMBL/GenBank/DDBJ whole genome shotgun (WGS) entry which is preliminary data.</text>
</comment>
<evidence type="ECO:0000313" key="3">
    <source>
        <dbReference type="EMBL" id="KAG9460783.1"/>
    </source>
</evidence>
<gene>
    <name evidence="3" type="ORF">GDO78_019587</name>
</gene>
<protein>
    <submittedName>
        <fullName evidence="3">Uncharacterized protein</fullName>
    </submittedName>
</protein>
<keyword evidence="1" id="KW-0812">Transmembrane</keyword>
<feature type="chain" id="PRO_5035288877" evidence="2">
    <location>
        <begin position="22"/>
        <end position="93"/>
    </location>
</feature>
<dbReference type="AlphaFoldDB" id="A0A8J6BIR7"/>
<dbReference type="EMBL" id="WNTK01040891">
    <property type="protein sequence ID" value="KAG9460783.1"/>
    <property type="molecule type" value="Genomic_DNA"/>
</dbReference>
<proteinExistence type="predicted"/>
<name>A0A8J6BIR7_ELECQ</name>
<feature type="transmembrane region" description="Helical" evidence="1">
    <location>
        <begin position="71"/>
        <end position="90"/>
    </location>
</feature>
<evidence type="ECO:0000313" key="4">
    <source>
        <dbReference type="Proteomes" id="UP000770717"/>
    </source>
</evidence>
<sequence>MLTLEVLLPLDLSVFWSGCWMNVPLHRPIVSGCPRLTMQEISVLFNPHQSHFVNLFVNADLSILVPAKRSFAISCTFLFLLSSLSLLFFFKSF</sequence>
<reference evidence="3" key="1">
    <citation type="thesis" date="2020" institute="ProQuest LLC" country="789 East Eisenhower Parkway, Ann Arbor, MI, USA">
        <title>Comparative Genomics and Chromosome Evolution.</title>
        <authorList>
            <person name="Mudd A.B."/>
        </authorList>
    </citation>
    <scope>NUCLEOTIDE SEQUENCE</scope>
    <source>
        <strain evidence="3">HN-11 Male</strain>
        <tissue evidence="3">Kidney and liver</tissue>
    </source>
</reference>
<keyword evidence="2" id="KW-0732">Signal</keyword>
<organism evidence="3 4">
    <name type="scientific">Eleutherodactylus coqui</name>
    <name type="common">Puerto Rican coqui</name>
    <dbReference type="NCBI Taxonomy" id="57060"/>
    <lineage>
        <taxon>Eukaryota</taxon>
        <taxon>Metazoa</taxon>
        <taxon>Chordata</taxon>
        <taxon>Craniata</taxon>
        <taxon>Vertebrata</taxon>
        <taxon>Euteleostomi</taxon>
        <taxon>Amphibia</taxon>
        <taxon>Batrachia</taxon>
        <taxon>Anura</taxon>
        <taxon>Neobatrachia</taxon>
        <taxon>Hyloidea</taxon>
        <taxon>Eleutherodactylidae</taxon>
        <taxon>Eleutherodactylinae</taxon>
        <taxon>Eleutherodactylus</taxon>
        <taxon>Eleutherodactylus</taxon>
    </lineage>
</organism>
<accession>A0A8J6BIR7</accession>
<dbReference type="Proteomes" id="UP000770717">
    <property type="component" value="Unassembled WGS sequence"/>
</dbReference>
<evidence type="ECO:0000256" key="2">
    <source>
        <dbReference type="SAM" id="SignalP"/>
    </source>
</evidence>
<keyword evidence="1" id="KW-0472">Membrane</keyword>
<evidence type="ECO:0000256" key="1">
    <source>
        <dbReference type="SAM" id="Phobius"/>
    </source>
</evidence>
<keyword evidence="1" id="KW-1133">Transmembrane helix</keyword>
<feature type="signal peptide" evidence="2">
    <location>
        <begin position="1"/>
        <end position="21"/>
    </location>
</feature>